<evidence type="ECO:0000256" key="1">
    <source>
        <dbReference type="SAM" id="MobiDB-lite"/>
    </source>
</evidence>
<dbReference type="EMBL" id="JAMQOL010000100">
    <property type="protein sequence ID" value="MCM4085152.1"/>
    <property type="molecule type" value="Genomic_DNA"/>
</dbReference>
<dbReference type="RefSeq" id="WP_251804884.1">
    <property type="nucleotide sequence ID" value="NZ_JAMQOL010000100.1"/>
</dbReference>
<keyword evidence="3" id="KW-1185">Reference proteome</keyword>
<organism evidence="2 3">
    <name type="scientific">Paractinoplanes hotanensis</name>
    <dbReference type="NCBI Taxonomy" id="2906497"/>
    <lineage>
        <taxon>Bacteria</taxon>
        <taxon>Bacillati</taxon>
        <taxon>Actinomycetota</taxon>
        <taxon>Actinomycetes</taxon>
        <taxon>Micromonosporales</taxon>
        <taxon>Micromonosporaceae</taxon>
        <taxon>Paractinoplanes</taxon>
    </lineage>
</organism>
<reference evidence="2 3" key="1">
    <citation type="submission" date="2022-06" db="EMBL/GenBank/DDBJ databases">
        <title>Actinoplanes abujensis sp. nov., isolated from Nigerian arid soil.</title>
        <authorList>
            <person name="Ding P."/>
        </authorList>
    </citation>
    <scope>NUCLEOTIDE SEQUENCE [LARGE SCALE GENOMIC DNA]</scope>
    <source>
        <strain evidence="3">TRM88002</strain>
    </source>
</reference>
<name>A0ABT0YGF4_9ACTN</name>
<comment type="caution">
    <text evidence="2">The sequence shown here is derived from an EMBL/GenBank/DDBJ whole genome shotgun (WGS) entry which is preliminary data.</text>
</comment>
<sequence length="104" mass="11964">MLLGSFLPRPNVTDPATRQRRRKPIRDGRLNIADAHDSRSPAPDSIMKRRKLLPNVKASFLKRDRQAVHSSPRRSLIGPVVRRHRNPFPSLRLCPESSRQVTVR</sequence>
<evidence type="ECO:0000313" key="2">
    <source>
        <dbReference type="EMBL" id="MCM4085152.1"/>
    </source>
</evidence>
<proteinExistence type="predicted"/>
<evidence type="ECO:0000313" key="3">
    <source>
        <dbReference type="Proteomes" id="UP001523216"/>
    </source>
</evidence>
<feature type="compositionally biased region" description="Basic and acidic residues" evidence="1">
    <location>
        <begin position="25"/>
        <end position="39"/>
    </location>
</feature>
<protein>
    <submittedName>
        <fullName evidence="2">Uncharacterized protein</fullName>
    </submittedName>
</protein>
<dbReference type="Proteomes" id="UP001523216">
    <property type="component" value="Unassembled WGS sequence"/>
</dbReference>
<accession>A0ABT0YGF4</accession>
<gene>
    <name evidence="2" type="ORF">LXN57_47270</name>
</gene>
<feature type="region of interest" description="Disordered" evidence="1">
    <location>
        <begin position="1"/>
        <end position="44"/>
    </location>
</feature>